<dbReference type="PANTHER" id="PTHR37951:SF1">
    <property type="entry name" value="TYPE VI SECRETION SYSTEM COMPONENT TSSA1"/>
    <property type="match status" value="1"/>
</dbReference>
<feature type="region of interest" description="Disordered" evidence="1">
    <location>
        <begin position="14"/>
        <end position="33"/>
    </location>
</feature>
<dbReference type="EMBL" id="QFXC01000008">
    <property type="protein sequence ID" value="RDH83840.1"/>
    <property type="molecule type" value="Genomic_DNA"/>
</dbReference>
<dbReference type="AlphaFoldDB" id="A0A370DH17"/>
<evidence type="ECO:0000313" key="4">
    <source>
        <dbReference type="Proteomes" id="UP000254266"/>
    </source>
</evidence>
<sequence>MASEEIIQLDSLLQPISEDNPVGDDIREDSSPTSAYYSIKDARNAARAAERNNMFDGDSSEADDQWRKILELAPDILQNNAKDLEVASWYTEALIRRYGFQGLRDGFRLIHGLIDQYWDNLYPLPDEDGVETRVASLTGLNGEGAEGVIIAPIRNVLITQGNEPGPFSLWKYQQALEVEKIIDEEAKSDKASKLGFSNEDVERCVSESSEEFFVNICDDVSISIDTYREIGSMLDEYCGINDAPPISNIINILTESQGAINHIGKYKIPADDAGEMSSDESGDASDPSGESTGQVAQASGPIKTRADAFKKLIEISEFFRKTEPHSPISYIIERAVKWGDMPLDDLMKELIPDSSARDFYGSLTGVKTEDEY</sequence>
<gene>
    <name evidence="3" type="primary">tssA</name>
    <name evidence="3" type="ORF">DIZ80_06815</name>
</gene>
<keyword evidence="4" id="KW-1185">Reference proteome</keyword>
<feature type="compositionally biased region" description="Acidic residues" evidence="1">
    <location>
        <begin position="272"/>
        <end position="283"/>
    </location>
</feature>
<comment type="caution">
    <text evidence="3">The sequence shown here is derived from an EMBL/GenBank/DDBJ whole genome shotgun (WGS) entry which is preliminary data.</text>
</comment>
<dbReference type="NCBIfam" id="TIGR03363">
    <property type="entry name" value="VI_chp_8"/>
    <property type="match status" value="1"/>
</dbReference>
<dbReference type="InterPro" id="IPR017740">
    <property type="entry name" value="TssA-like"/>
</dbReference>
<dbReference type="Proteomes" id="UP000254266">
    <property type="component" value="Unassembled WGS sequence"/>
</dbReference>
<proteinExistence type="predicted"/>
<dbReference type="PANTHER" id="PTHR37951">
    <property type="entry name" value="CYTOPLASMIC PROTEIN-RELATED"/>
    <property type="match status" value="1"/>
</dbReference>
<evidence type="ECO:0000313" key="3">
    <source>
        <dbReference type="EMBL" id="RDH83840.1"/>
    </source>
</evidence>
<evidence type="ECO:0000256" key="1">
    <source>
        <dbReference type="SAM" id="MobiDB-lite"/>
    </source>
</evidence>
<dbReference type="Pfam" id="PF06812">
    <property type="entry name" value="ImpA_N"/>
    <property type="match status" value="1"/>
</dbReference>
<accession>A0A370DH17</accession>
<organism evidence="3 4">
    <name type="scientific">endosymbiont of Galathealinum brachiosum</name>
    <dbReference type="NCBI Taxonomy" id="2200906"/>
    <lineage>
        <taxon>Bacteria</taxon>
        <taxon>Pseudomonadati</taxon>
        <taxon>Pseudomonadota</taxon>
        <taxon>Gammaproteobacteria</taxon>
        <taxon>sulfur-oxidizing symbionts</taxon>
    </lineage>
</organism>
<name>A0A370DH17_9GAMM</name>
<feature type="domain" description="ImpA N-terminal" evidence="2">
    <location>
        <begin position="13"/>
        <end position="141"/>
    </location>
</feature>
<evidence type="ECO:0000259" key="2">
    <source>
        <dbReference type="Pfam" id="PF06812"/>
    </source>
</evidence>
<feature type="compositionally biased region" description="Polar residues" evidence="1">
    <location>
        <begin position="288"/>
        <end position="297"/>
    </location>
</feature>
<dbReference type="InterPro" id="IPR010657">
    <property type="entry name" value="ImpA_N"/>
</dbReference>
<protein>
    <submittedName>
        <fullName evidence="3">Type VI secretion system protein TssA</fullName>
    </submittedName>
</protein>
<reference evidence="3 4" key="1">
    <citation type="journal article" date="2018" name="ISME J.">
        <title>Endosymbiont genomes yield clues of tubeworm success.</title>
        <authorList>
            <person name="Li Y."/>
            <person name="Liles M.R."/>
            <person name="Halanych K.M."/>
        </authorList>
    </citation>
    <scope>NUCLEOTIDE SEQUENCE [LARGE SCALE GENOMIC DNA]</scope>
    <source>
        <strain evidence="3">A1464</strain>
    </source>
</reference>
<feature type="region of interest" description="Disordered" evidence="1">
    <location>
        <begin position="271"/>
        <end position="301"/>
    </location>
</feature>